<dbReference type="AlphaFoldDB" id="A0A1H0P290"/>
<dbReference type="Proteomes" id="UP000324252">
    <property type="component" value="Unassembled WGS sequence"/>
</dbReference>
<gene>
    <name evidence="1" type="ORF">SAMN05444142_11531</name>
</gene>
<evidence type="ECO:0000313" key="1">
    <source>
        <dbReference type="EMBL" id="SHK98082.1"/>
    </source>
</evidence>
<dbReference type="EMBL" id="FQZZ01000015">
    <property type="protein sequence ID" value="SHK98082.1"/>
    <property type="molecule type" value="Genomic_DNA"/>
</dbReference>
<dbReference type="Gene3D" id="2.30.30.40">
    <property type="entry name" value="SH3 Domains"/>
    <property type="match status" value="1"/>
</dbReference>
<keyword evidence="2" id="KW-1185">Reference proteome</keyword>
<dbReference type="OrthoDB" id="7392270at2"/>
<proteinExistence type="predicted"/>
<name>A0A1H0P290_9RHOB</name>
<sequence>MLRLSLALCLTVAGPAPGDTVRVSDLSAGDRLNVRAGPSTRFGVVAVLPGGHGGLTREVCVLLKPSPDAANGGDLPEWCAVSQGGGIIGWVNARYLAPEAAAPGELRLLRGFRADDDPCRIVGESAATVDYLDHTRWLVGCPAGSAGIAEVLGRHGGEEVDRIGGYVLLSVPRGD</sequence>
<organism evidence="1 2">
    <name type="scientific">Lutimaribacter pacificus</name>
    <dbReference type="NCBI Taxonomy" id="391948"/>
    <lineage>
        <taxon>Bacteria</taxon>
        <taxon>Pseudomonadati</taxon>
        <taxon>Pseudomonadota</taxon>
        <taxon>Alphaproteobacteria</taxon>
        <taxon>Rhodobacterales</taxon>
        <taxon>Roseobacteraceae</taxon>
        <taxon>Lutimaribacter</taxon>
    </lineage>
</organism>
<evidence type="ECO:0000313" key="2">
    <source>
        <dbReference type="Proteomes" id="UP000324252"/>
    </source>
</evidence>
<reference evidence="1 2" key="1">
    <citation type="submission" date="2016-11" db="EMBL/GenBank/DDBJ databases">
        <authorList>
            <person name="Varghese N."/>
            <person name="Submissions S."/>
        </authorList>
    </citation>
    <scope>NUCLEOTIDE SEQUENCE [LARGE SCALE GENOMIC DNA]</scope>
    <source>
        <strain evidence="1 2">DSM 29620</strain>
    </source>
</reference>
<protein>
    <submittedName>
        <fullName evidence="1">Uncharacterized conserved protein YraI</fullName>
    </submittedName>
</protein>
<accession>A0A1H0P290</accession>
<dbReference type="RefSeq" id="WP_149789796.1">
    <property type="nucleotide sequence ID" value="NZ_FNIO01000015.1"/>
</dbReference>